<keyword evidence="3 10" id="KW-0716">Sensory transduction</keyword>
<dbReference type="GO" id="GO:0007165">
    <property type="term" value="P:signal transduction"/>
    <property type="evidence" value="ECO:0007669"/>
    <property type="project" value="UniProtKB-KW"/>
</dbReference>
<feature type="transmembrane region" description="Helical" evidence="10">
    <location>
        <begin position="297"/>
        <end position="317"/>
    </location>
</feature>
<dbReference type="OrthoDB" id="7550533at2759"/>
<keyword evidence="6 10" id="KW-1133">Transmembrane helix</keyword>
<evidence type="ECO:0000256" key="1">
    <source>
        <dbReference type="ARBA" id="ARBA00004651"/>
    </source>
</evidence>
<dbReference type="PANTHER" id="PTHR21137">
    <property type="entry name" value="ODORANT RECEPTOR"/>
    <property type="match status" value="1"/>
</dbReference>
<keyword evidence="4 10" id="KW-0812">Transmembrane</keyword>
<dbReference type="PANTHER" id="PTHR21137:SF35">
    <property type="entry name" value="ODORANT RECEPTOR 19A-RELATED"/>
    <property type="match status" value="1"/>
</dbReference>
<feature type="transmembrane region" description="Helical" evidence="10">
    <location>
        <begin position="265"/>
        <end position="285"/>
    </location>
</feature>
<name>A0A6G1LP59_9HYME</name>
<comment type="similarity">
    <text evidence="10">Belongs to the insect chemoreceptor superfamily. Heteromeric odorant receptor channel (TC 1.A.69) family.</text>
</comment>
<dbReference type="GO" id="GO:0005549">
    <property type="term" value="F:odorant binding"/>
    <property type="evidence" value="ECO:0007669"/>
    <property type="project" value="InterPro"/>
</dbReference>
<feature type="transmembrane region" description="Helical" evidence="10">
    <location>
        <begin position="61"/>
        <end position="84"/>
    </location>
</feature>
<keyword evidence="9 10" id="KW-0807">Transducer</keyword>
<evidence type="ECO:0000256" key="8">
    <source>
        <dbReference type="ARBA" id="ARBA00023170"/>
    </source>
</evidence>
<evidence type="ECO:0000256" key="9">
    <source>
        <dbReference type="ARBA" id="ARBA00023224"/>
    </source>
</evidence>
<sequence>MFCIETEHFNLNRILLLSIGLWPYKRSIFVRLQGILFFSILSSFVILQLITLTIKKCTFDFFVKVCCTTIFFSIFAITYNMFWINTHSVKNLLDQLQYICNELKNEKEIAIITKYGNNAKRCTTIITSFATCSTFIATLLPVWPQILHIVLHKNESQSRPTIQLVPEYFDQEKYFYLLVFHINTVICIGAITATATATMLLGWIIYICGLFRVVSYRIEQAMTIEVLRNIHLENETVIYKEISDAIEIHCKTIKFSEFFSSTFQGSFFILISIGVISLSMNFFGVFQNLGQGNTESLILHIIGITVILIYMFIANYAGQEVTNHNNHIYFTAYNSRWYVAPLHAQKMLLFILQRSNKNFYINIGGIIAISLECFAALTKLSMSYFTVMYSMHE</sequence>
<dbReference type="Proteomes" id="UP000479987">
    <property type="component" value="Unassembled WGS sequence"/>
</dbReference>
<evidence type="ECO:0000256" key="10">
    <source>
        <dbReference type="RuleBase" id="RU351113"/>
    </source>
</evidence>
<evidence type="ECO:0000313" key="11">
    <source>
        <dbReference type="EMBL" id="KAF3054241.1"/>
    </source>
</evidence>
<evidence type="ECO:0000256" key="7">
    <source>
        <dbReference type="ARBA" id="ARBA00023136"/>
    </source>
</evidence>
<evidence type="ECO:0000256" key="2">
    <source>
        <dbReference type="ARBA" id="ARBA00022475"/>
    </source>
</evidence>
<evidence type="ECO:0000256" key="5">
    <source>
        <dbReference type="ARBA" id="ARBA00022725"/>
    </source>
</evidence>
<dbReference type="AlphaFoldDB" id="A0A6G1LP59"/>
<evidence type="ECO:0000313" key="12">
    <source>
        <dbReference type="Proteomes" id="UP000479987"/>
    </source>
</evidence>
<keyword evidence="8 10" id="KW-0675">Receptor</keyword>
<keyword evidence="7 10" id="KW-0472">Membrane</keyword>
<comment type="caution">
    <text evidence="11">The sequence shown here is derived from an EMBL/GenBank/DDBJ whole genome shotgun (WGS) entry which is preliminary data.</text>
</comment>
<comment type="caution">
    <text evidence="10">Lacks conserved residue(s) required for the propagation of feature annotation.</text>
</comment>
<protein>
    <recommendedName>
        <fullName evidence="10">Odorant receptor</fullName>
    </recommendedName>
</protein>
<feature type="transmembrane region" description="Helical" evidence="10">
    <location>
        <begin position="28"/>
        <end position="49"/>
    </location>
</feature>
<evidence type="ECO:0000256" key="3">
    <source>
        <dbReference type="ARBA" id="ARBA00022606"/>
    </source>
</evidence>
<keyword evidence="2" id="KW-1003">Cell membrane</keyword>
<evidence type="ECO:0000256" key="6">
    <source>
        <dbReference type="ARBA" id="ARBA00022989"/>
    </source>
</evidence>
<keyword evidence="12" id="KW-1185">Reference proteome</keyword>
<keyword evidence="5 10" id="KW-0552">Olfaction</keyword>
<reference evidence="11 12" key="1">
    <citation type="submission" date="2019-08" db="EMBL/GenBank/DDBJ databases">
        <title>High quality draft denovo assembly of Nylanderia fulva.</title>
        <authorList>
            <person name="Vargo E.L."/>
            <person name="Tarone A.M."/>
            <person name="Konganti K.R."/>
        </authorList>
    </citation>
    <scope>NUCLEOTIDE SEQUENCE [LARGE SCALE GENOMIC DNA]</scope>
    <source>
        <strain evidence="11">TAMU-Nful-2015</strain>
        <tissue evidence="11">Whole body</tissue>
    </source>
</reference>
<dbReference type="GO" id="GO:0004984">
    <property type="term" value="F:olfactory receptor activity"/>
    <property type="evidence" value="ECO:0007669"/>
    <property type="project" value="InterPro"/>
</dbReference>
<dbReference type="InterPro" id="IPR004117">
    <property type="entry name" value="7tm6_olfct_rcpt"/>
</dbReference>
<feature type="transmembrane region" description="Helical" evidence="10">
    <location>
        <begin position="359"/>
        <end position="378"/>
    </location>
</feature>
<accession>A0A6G1LP59</accession>
<proteinExistence type="inferred from homology"/>
<evidence type="ECO:0000256" key="4">
    <source>
        <dbReference type="ARBA" id="ARBA00022692"/>
    </source>
</evidence>
<gene>
    <name evidence="11" type="primary">Or-255</name>
    <name evidence="11" type="synonym">Nful_v1.0-Or-255</name>
    <name evidence="11" type="ORF">NFUL_NFUL000401</name>
</gene>
<dbReference type="Pfam" id="PF02949">
    <property type="entry name" value="7tm_6"/>
    <property type="match status" value="1"/>
</dbReference>
<dbReference type="GO" id="GO:0005886">
    <property type="term" value="C:plasma membrane"/>
    <property type="evidence" value="ECO:0007669"/>
    <property type="project" value="UniProtKB-SubCell"/>
</dbReference>
<dbReference type="EMBL" id="SGBU01000008">
    <property type="protein sequence ID" value="KAF3054241.1"/>
    <property type="molecule type" value="Genomic_DNA"/>
</dbReference>
<comment type="subcellular location">
    <subcellularLocation>
        <location evidence="1 10">Cell membrane</location>
        <topology evidence="1 10">Multi-pass membrane protein</topology>
    </subcellularLocation>
</comment>
<organism evidence="11 12">
    <name type="scientific">Nylanderia fulva</name>
    <dbReference type="NCBI Taxonomy" id="613905"/>
    <lineage>
        <taxon>Eukaryota</taxon>
        <taxon>Metazoa</taxon>
        <taxon>Ecdysozoa</taxon>
        <taxon>Arthropoda</taxon>
        <taxon>Hexapoda</taxon>
        <taxon>Insecta</taxon>
        <taxon>Pterygota</taxon>
        <taxon>Neoptera</taxon>
        <taxon>Endopterygota</taxon>
        <taxon>Hymenoptera</taxon>
        <taxon>Apocrita</taxon>
        <taxon>Aculeata</taxon>
        <taxon>Formicoidea</taxon>
        <taxon>Formicidae</taxon>
        <taxon>Formicinae</taxon>
        <taxon>Nylanderia</taxon>
    </lineage>
</organism>